<dbReference type="Gene3D" id="1.10.3720.10">
    <property type="entry name" value="MetI-like"/>
    <property type="match status" value="2"/>
</dbReference>
<feature type="transmembrane region" description="Helical" evidence="8">
    <location>
        <begin position="159"/>
        <end position="180"/>
    </location>
</feature>
<comment type="caution">
    <text evidence="10">The sequence shown here is derived from an EMBL/GenBank/DDBJ whole genome shotgun (WGS) entry which is preliminary data.</text>
</comment>
<protein>
    <submittedName>
        <fullName evidence="10">ABC transporter permease subunit</fullName>
    </submittedName>
</protein>
<evidence type="ECO:0000256" key="4">
    <source>
        <dbReference type="ARBA" id="ARBA00022475"/>
    </source>
</evidence>
<evidence type="ECO:0000256" key="7">
    <source>
        <dbReference type="ARBA" id="ARBA00023136"/>
    </source>
</evidence>
<comment type="subcellular location">
    <subcellularLocation>
        <location evidence="1 8">Cell membrane</location>
        <topology evidence="1 8">Multi-pass membrane protein</topology>
    </subcellularLocation>
</comment>
<dbReference type="RefSeq" id="WP_227309797.1">
    <property type="nucleotide sequence ID" value="NZ_JAESVA010000011.1"/>
</dbReference>
<feature type="domain" description="ABC transmembrane type-1" evidence="9">
    <location>
        <begin position="70"/>
        <end position="278"/>
    </location>
</feature>
<feature type="transmembrane region" description="Helical" evidence="8">
    <location>
        <begin position="201"/>
        <end position="225"/>
    </location>
</feature>
<evidence type="ECO:0000313" key="11">
    <source>
        <dbReference type="Proteomes" id="UP000721844"/>
    </source>
</evidence>
<dbReference type="Pfam" id="PF00528">
    <property type="entry name" value="BPD_transp_1"/>
    <property type="match status" value="2"/>
</dbReference>
<feature type="transmembrane region" description="Helical" evidence="8">
    <location>
        <begin position="106"/>
        <end position="127"/>
    </location>
</feature>
<evidence type="ECO:0000256" key="1">
    <source>
        <dbReference type="ARBA" id="ARBA00004651"/>
    </source>
</evidence>
<feature type="transmembrane region" description="Helical" evidence="8">
    <location>
        <begin position="20"/>
        <end position="40"/>
    </location>
</feature>
<evidence type="ECO:0000256" key="3">
    <source>
        <dbReference type="ARBA" id="ARBA00022448"/>
    </source>
</evidence>
<dbReference type="PANTHER" id="PTHR42929:SF1">
    <property type="entry name" value="INNER MEMBRANE ABC TRANSPORTER PERMEASE PROTEIN YDCU-RELATED"/>
    <property type="match status" value="1"/>
</dbReference>
<dbReference type="SUPFAM" id="SSF161098">
    <property type="entry name" value="MetI-like"/>
    <property type="match status" value="2"/>
</dbReference>
<dbReference type="AlphaFoldDB" id="A0A964E632"/>
<dbReference type="CDD" id="cd06261">
    <property type="entry name" value="TM_PBP2"/>
    <property type="match status" value="2"/>
</dbReference>
<comment type="similarity">
    <text evidence="2">Belongs to the binding-protein-dependent transport system permease family. CysTW subfamily.</text>
</comment>
<dbReference type="Proteomes" id="UP000721844">
    <property type="component" value="Unassembled WGS sequence"/>
</dbReference>
<keyword evidence="3 8" id="KW-0813">Transport</keyword>
<dbReference type="PANTHER" id="PTHR42929">
    <property type="entry name" value="INNER MEMBRANE ABC TRANSPORTER PERMEASE PROTEIN YDCU-RELATED-RELATED"/>
    <property type="match status" value="1"/>
</dbReference>
<dbReference type="GO" id="GO:0005886">
    <property type="term" value="C:plasma membrane"/>
    <property type="evidence" value="ECO:0007669"/>
    <property type="project" value="UniProtKB-SubCell"/>
</dbReference>
<proteinExistence type="inferred from homology"/>
<accession>A0A964E632</accession>
<keyword evidence="4" id="KW-1003">Cell membrane</keyword>
<feature type="transmembrane region" description="Helical" evidence="8">
    <location>
        <begin position="300"/>
        <end position="325"/>
    </location>
</feature>
<evidence type="ECO:0000256" key="5">
    <source>
        <dbReference type="ARBA" id="ARBA00022692"/>
    </source>
</evidence>
<reference evidence="10 11" key="1">
    <citation type="journal article" date="2021" name="Microorganisms">
        <title>Acidisoma silvae sp. nov. and Acidisomacellulosilytica sp. nov., Two Acidophilic Bacteria Isolated from Decaying Wood, Hydrolyzing Cellulose and Producing Poly-3-hydroxybutyrate.</title>
        <authorList>
            <person name="Mieszkin S."/>
            <person name="Pouder E."/>
            <person name="Uroz S."/>
            <person name="Simon-Colin C."/>
            <person name="Alain K."/>
        </authorList>
    </citation>
    <scope>NUCLEOTIDE SEQUENCE [LARGE SCALE GENOMIC DNA]</scope>
    <source>
        <strain evidence="10 11">HW T5.17</strain>
    </source>
</reference>
<feature type="transmembrane region" description="Helical" evidence="8">
    <location>
        <begin position="257"/>
        <end position="279"/>
    </location>
</feature>
<dbReference type="EMBL" id="JAESVA010000011">
    <property type="protein sequence ID" value="MCB8883141.1"/>
    <property type="molecule type" value="Genomic_DNA"/>
</dbReference>
<organism evidence="10 11">
    <name type="scientific">Acidisoma cellulosilyticum</name>
    <dbReference type="NCBI Taxonomy" id="2802395"/>
    <lineage>
        <taxon>Bacteria</taxon>
        <taxon>Pseudomonadati</taxon>
        <taxon>Pseudomonadota</taxon>
        <taxon>Alphaproteobacteria</taxon>
        <taxon>Acetobacterales</taxon>
        <taxon>Acidocellaceae</taxon>
        <taxon>Acidisoma</taxon>
    </lineage>
</organism>
<dbReference type="PROSITE" id="PS50928">
    <property type="entry name" value="ABC_TM1"/>
    <property type="match status" value="2"/>
</dbReference>
<feature type="transmembrane region" description="Helical" evidence="8">
    <location>
        <begin position="362"/>
        <end position="381"/>
    </location>
</feature>
<feature type="domain" description="ABC transmembrane type-1" evidence="9">
    <location>
        <begin position="356"/>
        <end position="543"/>
    </location>
</feature>
<evidence type="ECO:0000256" key="2">
    <source>
        <dbReference type="ARBA" id="ARBA00007069"/>
    </source>
</evidence>
<evidence type="ECO:0000256" key="6">
    <source>
        <dbReference type="ARBA" id="ARBA00022989"/>
    </source>
</evidence>
<dbReference type="GO" id="GO:0055085">
    <property type="term" value="P:transmembrane transport"/>
    <property type="evidence" value="ECO:0007669"/>
    <property type="project" value="InterPro"/>
</dbReference>
<feature type="transmembrane region" description="Helical" evidence="8">
    <location>
        <begin position="526"/>
        <end position="549"/>
    </location>
</feature>
<feature type="transmembrane region" description="Helical" evidence="8">
    <location>
        <begin position="74"/>
        <end position="94"/>
    </location>
</feature>
<keyword evidence="6 8" id="KW-1133">Transmembrane helix</keyword>
<feature type="transmembrane region" description="Helical" evidence="8">
    <location>
        <begin position="393"/>
        <end position="415"/>
    </location>
</feature>
<name>A0A964E632_9PROT</name>
<dbReference type="InterPro" id="IPR035906">
    <property type="entry name" value="MetI-like_sf"/>
</dbReference>
<gene>
    <name evidence="10" type="ORF">ACELLULO517_23025</name>
</gene>
<evidence type="ECO:0000256" key="8">
    <source>
        <dbReference type="RuleBase" id="RU363032"/>
    </source>
</evidence>
<keyword evidence="5 8" id="KW-0812">Transmembrane</keyword>
<evidence type="ECO:0000259" key="9">
    <source>
        <dbReference type="PROSITE" id="PS50928"/>
    </source>
</evidence>
<dbReference type="InterPro" id="IPR000515">
    <property type="entry name" value="MetI-like"/>
</dbReference>
<feature type="transmembrane region" description="Helical" evidence="8">
    <location>
        <begin position="427"/>
        <end position="447"/>
    </location>
</feature>
<keyword evidence="11" id="KW-1185">Reference proteome</keyword>
<sequence length="565" mass="60416">MIKISLPRISLDTPWMMAPALAVVLGTFVLPLGVILWYSLHVSIYGSLAPGISAANYVRIFTNSAYYDTLANSILFVACVSAAIVVIAFPFAYYVAIHVRPQRRSLYLVLTALPFLTSYLGKVIAWLNLLGRHGILNTTLVNLGVISTPLELLSRGRSAVVITFIYLLGPLAFLTIYSALERIDPNLFEAAGDLGARGRQTFIRVVLPAARNGILGGFALVYITLFGDYITPVMVGGTDGVLFVNLLVNQFGASMQWGFGAAMAVTMLATTFLILGTLKRLGGTVRSGEFTRRVVKPAGWFLRIYSIAFLIFLYAPIVLLLLFALNSSSNVGLPLTGLTLKWFRVAFSDPAFRSSLITSLEVGSAAAVIGTSFAALAAVSISRRSGLVRNGALFLLSAPMLMPPVVLGTGILIAMDAVGMTRGLWTLVAGHTLLSLPVALLVILARLEGVDTNQELAAMDLGATPLRVLTRVTLPQAAPALICALLLTFAFSLDEFILTFLITGSQTTLPLYIYGSIRFELSPSVIAGTSTILLLSIALIGLGALAYLFKRKRMTSAVNGGLANV</sequence>
<keyword evidence="7 8" id="KW-0472">Membrane</keyword>
<evidence type="ECO:0000313" key="10">
    <source>
        <dbReference type="EMBL" id="MCB8883141.1"/>
    </source>
</evidence>